<feature type="transmembrane region" description="Helical" evidence="1">
    <location>
        <begin position="36"/>
        <end position="54"/>
    </location>
</feature>
<dbReference type="EMBL" id="LN871599">
    <property type="protein sequence ID" value="SIO73896.1"/>
    <property type="molecule type" value="Genomic_DNA"/>
</dbReference>
<keyword evidence="1" id="KW-0812">Transmembrane</keyword>
<evidence type="ECO:0000313" key="3">
    <source>
        <dbReference type="Proteomes" id="UP000002899"/>
    </source>
</evidence>
<dbReference type="AlphaFoldDB" id="A0A1N6LYD3"/>
<keyword evidence="3" id="KW-1185">Reference proteome</keyword>
<dbReference type="OrthoDB" id="415052at2759"/>
<reference evidence="2 3" key="2">
    <citation type="journal article" date="2013" name="PLoS ONE">
        <title>Whole genome mapping and re-organization of the nuclear and mitochondrial genomes of Babesia microti isolates.</title>
        <authorList>
            <person name="Cornillot E."/>
            <person name="Dassouli A."/>
            <person name="Garg A."/>
            <person name="Pachikara N."/>
            <person name="Randazzo S."/>
            <person name="Depoix D."/>
            <person name="Carcy B."/>
            <person name="Delbecq S."/>
            <person name="Frutos R."/>
            <person name="Silva J.C."/>
            <person name="Sutton R."/>
            <person name="Krause P.J."/>
            <person name="Mamoun C.B."/>
        </authorList>
    </citation>
    <scope>NUCLEOTIDE SEQUENCE [LARGE SCALE GENOMIC DNA]</scope>
    <source>
        <strain evidence="2 3">RI</strain>
    </source>
</reference>
<keyword evidence="1" id="KW-1133">Transmembrane helix</keyword>
<dbReference type="Proteomes" id="UP000002899">
    <property type="component" value="Chromosome IV"/>
</dbReference>
<organism evidence="2 3">
    <name type="scientific">Babesia microti (strain RI)</name>
    <dbReference type="NCBI Taxonomy" id="1133968"/>
    <lineage>
        <taxon>Eukaryota</taxon>
        <taxon>Sar</taxon>
        <taxon>Alveolata</taxon>
        <taxon>Apicomplexa</taxon>
        <taxon>Aconoidasida</taxon>
        <taxon>Piroplasmida</taxon>
        <taxon>Babesiidae</taxon>
        <taxon>Babesia</taxon>
    </lineage>
</organism>
<protein>
    <submittedName>
        <fullName evidence="2">Uncharacterized protein</fullName>
    </submittedName>
</protein>
<evidence type="ECO:0000313" key="2">
    <source>
        <dbReference type="EMBL" id="SIO73896.1"/>
    </source>
</evidence>
<dbReference type="VEuPathDB" id="PiroplasmaDB:BmR1_04g09460"/>
<reference evidence="2 3" key="1">
    <citation type="journal article" date="2012" name="Nucleic Acids Res.">
        <title>Sequencing of the smallest Apicomplexan genome from the human pathogen Babesia microti.</title>
        <authorList>
            <person name="Cornillot E."/>
            <person name="Hadj-Kaddour K."/>
            <person name="Dassouli A."/>
            <person name="Noel B."/>
            <person name="Ranwez V."/>
            <person name="Vacherie B."/>
            <person name="Augagneur Y."/>
            <person name="Bres V."/>
            <person name="Duclos A."/>
            <person name="Randazzo S."/>
            <person name="Carcy B."/>
            <person name="Debierre-Grockiego F."/>
            <person name="Delbecq S."/>
            <person name="Moubri-Menage K."/>
            <person name="Shams-Eldin H."/>
            <person name="Usmani-Brown S."/>
            <person name="Bringaud F."/>
            <person name="Wincker P."/>
            <person name="Vivares C.P."/>
            <person name="Schwarz R.T."/>
            <person name="Schetters T.P."/>
            <person name="Krause P.J."/>
            <person name="Gorenflot A."/>
            <person name="Berry V."/>
            <person name="Barbe V."/>
            <person name="Ben Mamoun C."/>
        </authorList>
    </citation>
    <scope>NUCLEOTIDE SEQUENCE [LARGE SCALE GENOMIC DNA]</scope>
    <source>
        <strain evidence="2 3">RI</strain>
    </source>
</reference>
<dbReference type="KEGG" id="bmic:BmR1_04g09460"/>
<reference evidence="2 3" key="3">
    <citation type="journal article" date="2016" name="Sci. Rep.">
        <title>Genome-wide diversity and gene expression profiling of Babesia microti isolates identify polymorphic genes that mediate host-pathogen interactions.</title>
        <authorList>
            <person name="Silva J.C."/>
            <person name="Cornillot E."/>
            <person name="McCracken C."/>
            <person name="Usmani-Brown S."/>
            <person name="Dwivedi A."/>
            <person name="Ifeonu O.O."/>
            <person name="Crabtree J."/>
            <person name="Gotia H.T."/>
            <person name="Virji A.Z."/>
            <person name="Reynes C."/>
            <person name="Colinge J."/>
            <person name="Kumar V."/>
            <person name="Lawres L."/>
            <person name="Pazzi J.E."/>
            <person name="Pablo J.V."/>
            <person name="Hung C."/>
            <person name="Brancato J."/>
            <person name="Kumari P."/>
            <person name="Orvis J."/>
            <person name="Tretina K."/>
            <person name="Chibucos M."/>
            <person name="Ott S."/>
            <person name="Sadzewicz L."/>
            <person name="Sengamalay N."/>
            <person name="Shetty A.C."/>
            <person name="Su Q."/>
            <person name="Tallon L."/>
            <person name="Fraser C.M."/>
            <person name="Frutos R."/>
            <person name="Molina D.M."/>
            <person name="Krause P.J."/>
            <person name="Ben Mamoun C."/>
        </authorList>
    </citation>
    <scope>NUCLEOTIDE SEQUENCE [LARGE SCALE GENOMIC DNA]</scope>
    <source>
        <strain evidence="2 3">RI</strain>
    </source>
</reference>
<keyword evidence="1" id="KW-0472">Membrane</keyword>
<name>A0A1N6LYD3_BABMR</name>
<accession>A0A1N6LYD3</accession>
<proteinExistence type="predicted"/>
<sequence>MAFRLSRQLFKSIPIPQFTTNRLDRRMNAAELDRCYYYYANLAIIFVTFLPIAYMKKVNYWSCEENQRLSYILDYHNRRRLQPNDENLFAKS</sequence>
<dbReference type="GeneID" id="33043796"/>
<evidence type="ECO:0000256" key="1">
    <source>
        <dbReference type="SAM" id="Phobius"/>
    </source>
</evidence>
<dbReference type="RefSeq" id="XP_021337946.1">
    <property type="nucleotide sequence ID" value="XM_021482789.1"/>
</dbReference>